<proteinExistence type="predicted"/>
<accession>A0A0H5QJT5</accession>
<name>A0A0H5QJT5_9ZZZZ</name>
<sequence length="67" mass="7512">MAKELADATIKLYYDARTERWTIVGRPQGKVTSPVTASVKSTCRIDRAAMIYLVHSLAAEIEAWLPF</sequence>
<protein>
    <submittedName>
        <fullName evidence="1">Uncharacterized protein</fullName>
    </submittedName>
</protein>
<reference evidence="1" key="2">
    <citation type="submission" date="2015-07" db="EMBL/GenBank/DDBJ databases">
        <title>Plasmids, circular viruses and viroids from rat gut.</title>
        <authorList>
            <person name="Jorgensen T.J."/>
            <person name="Hansen M.A."/>
            <person name="Xu Z."/>
            <person name="Tabak M.A."/>
            <person name="Sorensen S.J."/>
            <person name="Hansen L.H."/>
        </authorList>
    </citation>
    <scope>NUCLEOTIDE SEQUENCE</scope>
    <source>
        <strain evidence="1">RGFK0911</strain>
    </source>
</reference>
<organism evidence="1">
    <name type="scientific">uncultured prokaryote</name>
    <dbReference type="NCBI Taxonomy" id="198431"/>
    <lineage>
        <taxon>unclassified sequences</taxon>
        <taxon>environmental samples</taxon>
    </lineage>
</organism>
<reference evidence="1" key="1">
    <citation type="submission" date="2015-06" db="EMBL/GenBank/DDBJ databases">
        <authorList>
            <person name="Joergensen T."/>
        </authorList>
    </citation>
    <scope>NUCLEOTIDE SEQUENCE</scope>
    <source>
        <strain evidence="1">RGFK0911</strain>
    </source>
</reference>
<evidence type="ECO:0000313" key="1">
    <source>
        <dbReference type="EMBL" id="CRY96082.1"/>
    </source>
</evidence>
<dbReference type="AlphaFoldDB" id="A0A0H5QJT5"/>
<dbReference type="EMBL" id="LN853511">
    <property type="protein sequence ID" value="CRY96082.1"/>
    <property type="molecule type" value="Genomic_DNA"/>
</dbReference>